<evidence type="ECO:0000313" key="2">
    <source>
        <dbReference type="EMBL" id="MFC6871137.1"/>
    </source>
</evidence>
<protein>
    <submittedName>
        <fullName evidence="2">SCO4225 family membrane protein</fullName>
    </submittedName>
</protein>
<comment type="caution">
    <text evidence="2">The sequence shown here is derived from an EMBL/GenBank/DDBJ whole genome shotgun (WGS) entry which is preliminary data.</text>
</comment>
<dbReference type="InterPro" id="IPR057702">
    <property type="entry name" value="DUF7942"/>
</dbReference>
<feature type="transmembrane region" description="Helical" evidence="1">
    <location>
        <begin position="76"/>
        <end position="96"/>
    </location>
</feature>
<dbReference type="NCBIfam" id="NF046119">
    <property type="entry name" value="memb_SCO4225"/>
    <property type="match status" value="1"/>
</dbReference>
<keyword evidence="1" id="KW-1133">Transmembrane helix</keyword>
<gene>
    <name evidence="2" type="ORF">ACFQGD_28845</name>
</gene>
<dbReference type="Proteomes" id="UP001596337">
    <property type="component" value="Unassembled WGS sequence"/>
</dbReference>
<evidence type="ECO:0000256" key="1">
    <source>
        <dbReference type="SAM" id="Phobius"/>
    </source>
</evidence>
<evidence type="ECO:0000313" key="3">
    <source>
        <dbReference type="Proteomes" id="UP001596337"/>
    </source>
</evidence>
<keyword evidence="1" id="KW-0472">Membrane</keyword>
<dbReference type="EMBL" id="JBHSXX010000001">
    <property type="protein sequence ID" value="MFC6871137.1"/>
    <property type="molecule type" value="Genomic_DNA"/>
</dbReference>
<keyword evidence="1" id="KW-0812">Transmembrane</keyword>
<proteinExistence type="predicted"/>
<feature type="transmembrane region" description="Helical" evidence="1">
    <location>
        <begin position="20"/>
        <end position="40"/>
    </location>
</feature>
<name>A0ABW2C764_9PSEU</name>
<keyword evidence="3" id="KW-1185">Reference proteome</keyword>
<accession>A0ABW2C764</accession>
<sequence length="107" mass="11523">MRLWSIWLLRDAVAEYSRGNRALSISVGYAVIVIGAAVFVTVDTALKPGSLAGMWLFLATLPSSLLLQFLPAEGAAYMLFLTLGGLVQAWLLWVIVRGKRISSPAGS</sequence>
<dbReference type="RefSeq" id="WP_390221120.1">
    <property type="nucleotide sequence ID" value="NZ_BAABLA010000122.1"/>
</dbReference>
<reference evidence="3" key="1">
    <citation type="journal article" date="2019" name="Int. J. Syst. Evol. Microbiol.">
        <title>The Global Catalogue of Microorganisms (GCM) 10K type strain sequencing project: providing services to taxonomists for standard genome sequencing and annotation.</title>
        <authorList>
            <consortium name="The Broad Institute Genomics Platform"/>
            <consortium name="The Broad Institute Genome Sequencing Center for Infectious Disease"/>
            <person name="Wu L."/>
            <person name="Ma J."/>
        </authorList>
    </citation>
    <scope>NUCLEOTIDE SEQUENCE [LARGE SCALE GENOMIC DNA]</scope>
    <source>
        <strain evidence="3">KCTC 32255</strain>
    </source>
</reference>
<organism evidence="2 3">
    <name type="scientific">Haloechinothrix salitolerans</name>
    <dbReference type="NCBI Taxonomy" id="926830"/>
    <lineage>
        <taxon>Bacteria</taxon>
        <taxon>Bacillati</taxon>
        <taxon>Actinomycetota</taxon>
        <taxon>Actinomycetes</taxon>
        <taxon>Pseudonocardiales</taxon>
        <taxon>Pseudonocardiaceae</taxon>
        <taxon>Haloechinothrix</taxon>
    </lineage>
</organism>
<dbReference type="Pfam" id="PF25637">
    <property type="entry name" value="DUF7942"/>
    <property type="match status" value="1"/>
</dbReference>